<sequence length="105" mass="12100">MLSKIKIIFCLLVIFLMGANFCYAADNGNGQSFADNTMDYMINIWQTSVFPFISDVWARLGGFLNKEIGNRPNIKNKLENEKKEIREVIPQLVIPFWDKIKGLIK</sequence>
<organism evidence="2 3">
    <name type="scientific">Candidatus Nealsonbacteria bacterium RIFCSPHIGHO2_01_FULL_38_55</name>
    <dbReference type="NCBI Taxonomy" id="1801664"/>
    <lineage>
        <taxon>Bacteria</taxon>
        <taxon>Candidatus Nealsoniibacteriota</taxon>
    </lineage>
</organism>
<accession>A0A1G2E5D8</accession>
<proteinExistence type="predicted"/>
<evidence type="ECO:0008006" key="4">
    <source>
        <dbReference type="Google" id="ProtNLM"/>
    </source>
</evidence>
<feature type="signal peptide" evidence="1">
    <location>
        <begin position="1"/>
        <end position="24"/>
    </location>
</feature>
<evidence type="ECO:0000256" key="1">
    <source>
        <dbReference type="SAM" id="SignalP"/>
    </source>
</evidence>
<dbReference type="Proteomes" id="UP000177360">
    <property type="component" value="Unassembled WGS sequence"/>
</dbReference>
<dbReference type="AlphaFoldDB" id="A0A1G2E5D8"/>
<reference evidence="2 3" key="1">
    <citation type="journal article" date="2016" name="Nat. Commun.">
        <title>Thousands of microbial genomes shed light on interconnected biogeochemical processes in an aquifer system.</title>
        <authorList>
            <person name="Anantharaman K."/>
            <person name="Brown C.T."/>
            <person name="Hug L.A."/>
            <person name="Sharon I."/>
            <person name="Castelle C.J."/>
            <person name="Probst A.J."/>
            <person name="Thomas B.C."/>
            <person name="Singh A."/>
            <person name="Wilkins M.J."/>
            <person name="Karaoz U."/>
            <person name="Brodie E.L."/>
            <person name="Williams K.H."/>
            <person name="Hubbard S.S."/>
            <person name="Banfield J.F."/>
        </authorList>
    </citation>
    <scope>NUCLEOTIDE SEQUENCE [LARGE SCALE GENOMIC DNA]</scope>
</reference>
<protein>
    <recommendedName>
        <fullName evidence="4">DUF5667 domain-containing protein</fullName>
    </recommendedName>
</protein>
<feature type="chain" id="PRO_5009582703" description="DUF5667 domain-containing protein" evidence="1">
    <location>
        <begin position="25"/>
        <end position="105"/>
    </location>
</feature>
<comment type="caution">
    <text evidence="2">The sequence shown here is derived from an EMBL/GenBank/DDBJ whole genome shotgun (WGS) entry which is preliminary data.</text>
</comment>
<evidence type="ECO:0000313" key="2">
    <source>
        <dbReference type="EMBL" id="OGZ20298.1"/>
    </source>
</evidence>
<evidence type="ECO:0000313" key="3">
    <source>
        <dbReference type="Proteomes" id="UP000177360"/>
    </source>
</evidence>
<gene>
    <name evidence="2" type="ORF">A2626_00190</name>
</gene>
<keyword evidence="1" id="KW-0732">Signal</keyword>
<name>A0A1G2E5D8_9BACT</name>
<dbReference type="EMBL" id="MHLZ01000004">
    <property type="protein sequence ID" value="OGZ20298.1"/>
    <property type="molecule type" value="Genomic_DNA"/>
</dbReference>